<dbReference type="Proteomes" id="UP000002186">
    <property type="component" value="Chromosome"/>
</dbReference>
<reference evidence="1 3" key="2">
    <citation type="journal article" date="2012" name="Stand. Genomic Sci.">
        <title>Complete genome sequence of Thauera aminoaromatica strain MZ1T.</title>
        <authorList>
            <person name="Jiang K."/>
            <person name="Sanseverino J."/>
            <person name="Chauhan A."/>
            <person name="Lucas S."/>
            <person name="Copeland A."/>
            <person name="Lapidus A."/>
            <person name="Del Rio T.G."/>
            <person name="Dalin E."/>
            <person name="Tice H."/>
            <person name="Bruce D."/>
            <person name="Goodwin L."/>
            <person name="Pitluck S."/>
            <person name="Sims D."/>
            <person name="Brettin T."/>
            <person name="Detter J.C."/>
            <person name="Han C."/>
            <person name="Chang Y.J."/>
            <person name="Larimer F."/>
            <person name="Land M."/>
            <person name="Hauser L."/>
            <person name="Kyrpides N.C."/>
            <person name="Mikhailova N."/>
            <person name="Moser S."/>
            <person name="Jegier P."/>
            <person name="Close D."/>
            <person name="Debruyn J.M."/>
            <person name="Wang Y."/>
            <person name="Layton A.C."/>
            <person name="Allen M.S."/>
            <person name="Sayler G.S."/>
        </authorList>
    </citation>
    <scope>NUCLEOTIDE SEQUENCE [LARGE SCALE GENOMIC DNA]</scope>
    <source>
        <strain evidence="1 3">MZ1T</strain>
    </source>
</reference>
<reference evidence="3" key="1">
    <citation type="submission" date="2009-05" db="EMBL/GenBank/DDBJ databases">
        <title>Complete sequence of chromosome of Thauera sp. MZ1T.</title>
        <authorList>
            <consortium name="US DOE Joint Genome Institute"/>
            <person name="Lucas S."/>
            <person name="Copeland A."/>
            <person name="Lapidus A."/>
            <person name="Glavina del Rio T."/>
            <person name="Dalin E."/>
            <person name="Tice H."/>
            <person name="Bruce D."/>
            <person name="Goodwin L."/>
            <person name="Pitluck S."/>
            <person name="Sims D."/>
            <person name="Brettin T."/>
            <person name="Detter J.C."/>
            <person name="Han C."/>
            <person name="Larimer F."/>
            <person name="Land M."/>
            <person name="Hauser L."/>
            <person name="Kyrpides N."/>
            <person name="Mikhailova N."/>
            <person name="Sayler G.S."/>
        </authorList>
    </citation>
    <scope>NUCLEOTIDE SEQUENCE [LARGE SCALE GENOMIC DNA]</scope>
    <source>
        <strain evidence="3">MZ1T</strain>
    </source>
</reference>
<dbReference type="Proteomes" id="UP000321192">
    <property type="component" value="Unassembled WGS sequence"/>
</dbReference>
<dbReference type="Pfam" id="PF14384">
    <property type="entry name" value="BrnA_antitoxin"/>
    <property type="match status" value="1"/>
</dbReference>
<evidence type="ECO:0000313" key="3">
    <source>
        <dbReference type="Proteomes" id="UP000002186"/>
    </source>
</evidence>
<dbReference type="RefSeq" id="WP_012585644.1">
    <property type="nucleotide sequence ID" value="NC_011662.2"/>
</dbReference>
<dbReference type="eggNOG" id="COG3514">
    <property type="taxonomic scope" value="Bacteria"/>
</dbReference>
<keyword evidence="3" id="KW-1185">Reference proteome</keyword>
<dbReference type="EMBL" id="SSFD01000256">
    <property type="protein sequence ID" value="TXH82049.1"/>
    <property type="molecule type" value="Genomic_DNA"/>
</dbReference>
<dbReference type="KEGG" id="tmz:Tmz1t_2739"/>
<evidence type="ECO:0008006" key="5">
    <source>
        <dbReference type="Google" id="ProtNLM"/>
    </source>
</evidence>
<evidence type="ECO:0000313" key="4">
    <source>
        <dbReference type="Proteomes" id="UP000321192"/>
    </source>
</evidence>
<accession>C4KAB3</accession>
<dbReference type="AlphaFoldDB" id="C4KAB3"/>
<sequence>MPKLRTGTLHPSAEEVAAITAAALSDPDAIPYTDAEWEAAKPTIRCGRPPAAVTKERITIRLSRDVVEQFRATGDGWQTRMDAALKDWLKTHSPA</sequence>
<accession>A0A5C7SF61</accession>
<gene>
    <name evidence="1" type="ordered locus">Tmz1t_2739</name>
    <name evidence="2" type="ORF">E6Q80_16080</name>
</gene>
<name>C4KAB3_THASP</name>
<evidence type="ECO:0000313" key="2">
    <source>
        <dbReference type="EMBL" id="TXH82049.1"/>
    </source>
</evidence>
<dbReference type="InterPro" id="IPR025528">
    <property type="entry name" value="BrnA_antitoxin"/>
</dbReference>
<proteinExistence type="predicted"/>
<protein>
    <recommendedName>
        <fullName evidence="5">BrnA antitoxin family protein</fullName>
    </recommendedName>
</protein>
<dbReference type="STRING" id="85643.Tmz1t_2739"/>
<reference evidence="2 4" key="3">
    <citation type="submission" date="2018-09" db="EMBL/GenBank/DDBJ databases">
        <title>Metagenome Assembled Genomes from an Advanced Water Purification Facility.</title>
        <authorList>
            <person name="Stamps B.W."/>
            <person name="Spear J.R."/>
        </authorList>
    </citation>
    <scope>NUCLEOTIDE SEQUENCE [LARGE SCALE GENOMIC DNA]</scope>
    <source>
        <strain evidence="2">Bin_27_1</strain>
    </source>
</reference>
<evidence type="ECO:0000313" key="1">
    <source>
        <dbReference type="EMBL" id="ACR01339.1"/>
    </source>
</evidence>
<dbReference type="HOGENOM" id="CLU_140900_0_0_4"/>
<organism evidence="1 3">
    <name type="scientific">Thauera aminoaromatica</name>
    <dbReference type="NCBI Taxonomy" id="164330"/>
    <lineage>
        <taxon>Bacteria</taxon>
        <taxon>Pseudomonadati</taxon>
        <taxon>Pseudomonadota</taxon>
        <taxon>Betaproteobacteria</taxon>
        <taxon>Rhodocyclales</taxon>
        <taxon>Zoogloeaceae</taxon>
        <taxon>Thauera</taxon>
    </lineage>
</organism>
<dbReference type="EMBL" id="CP001281">
    <property type="protein sequence ID" value="ACR01339.1"/>
    <property type="molecule type" value="Genomic_DNA"/>
</dbReference>
<dbReference type="OrthoDB" id="9796641at2"/>